<reference evidence="2 3" key="1">
    <citation type="submission" date="2014-04" db="EMBL/GenBank/DDBJ databases">
        <authorList>
            <consortium name="DOE Joint Genome Institute"/>
            <person name="Kuo A."/>
            <person name="Kohler A."/>
            <person name="Jargeat P."/>
            <person name="Nagy L.G."/>
            <person name="Floudas D."/>
            <person name="Copeland A."/>
            <person name="Barry K.W."/>
            <person name="Cichocki N."/>
            <person name="Veneault-Fourrey C."/>
            <person name="LaButti K."/>
            <person name="Lindquist E.A."/>
            <person name="Lipzen A."/>
            <person name="Lundell T."/>
            <person name="Morin E."/>
            <person name="Murat C."/>
            <person name="Sun H."/>
            <person name="Tunlid A."/>
            <person name="Henrissat B."/>
            <person name="Grigoriev I.V."/>
            <person name="Hibbett D.S."/>
            <person name="Martin F."/>
            <person name="Nordberg H.P."/>
            <person name="Cantor M.N."/>
            <person name="Hua S.X."/>
        </authorList>
    </citation>
    <scope>NUCLEOTIDE SEQUENCE [LARGE SCALE GENOMIC DNA]</scope>
    <source>
        <strain evidence="2 3">Ve08.2h10</strain>
    </source>
</reference>
<dbReference type="InParanoid" id="A0A0D0D401"/>
<dbReference type="AlphaFoldDB" id="A0A0D0D401"/>
<protein>
    <submittedName>
        <fullName evidence="2">Uncharacterized protein</fullName>
    </submittedName>
</protein>
<dbReference type="EMBL" id="KN825411">
    <property type="protein sequence ID" value="KIK91232.1"/>
    <property type="molecule type" value="Genomic_DNA"/>
</dbReference>
<accession>A0A0D0D401</accession>
<dbReference type="STRING" id="930991.A0A0D0D401"/>
<dbReference type="Proteomes" id="UP000054538">
    <property type="component" value="Unassembled WGS sequence"/>
</dbReference>
<dbReference type="InterPro" id="IPR009068">
    <property type="entry name" value="uS15_NS1_RNA-bd_sf"/>
</dbReference>
<evidence type="ECO:0000313" key="3">
    <source>
        <dbReference type="Proteomes" id="UP000054538"/>
    </source>
</evidence>
<evidence type="ECO:0000313" key="2">
    <source>
        <dbReference type="EMBL" id="KIK91232.1"/>
    </source>
</evidence>
<gene>
    <name evidence="2" type="ORF">PAXRUDRAFT_831009</name>
</gene>
<dbReference type="Gene3D" id="1.10.287.10">
    <property type="entry name" value="S15/NS1, RNA-binding"/>
    <property type="match status" value="1"/>
</dbReference>
<organism evidence="2 3">
    <name type="scientific">Paxillus rubicundulus Ve08.2h10</name>
    <dbReference type="NCBI Taxonomy" id="930991"/>
    <lineage>
        <taxon>Eukaryota</taxon>
        <taxon>Fungi</taxon>
        <taxon>Dikarya</taxon>
        <taxon>Basidiomycota</taxon>
        <taxon>Agaricomycotina</taxon>
        <taxon>Agaricomycetes</taxon>
        <taxon>Agaricomycetidae</taxon>
        <taxon>Boletales</taxon>
        <taxon>Paxilineae</taxon>
        <taxon>Paxillaceae</taxon>
        <taxon>Paxillus</taxon>
    </lineage>
</organism>
<feature type="compositionally biased region" description="Polar residues" evidence="1">
    <location>
        <begin position="82"/>
        <end position="98"/>
    </location>
</feature>
<proteinExistence type="predicted"/>
<reference evidence="3" key="2">
    <citation type="submission" date="2015-01" db="EMBL/GenBank/DDBJ databases">
        <title>Evolutionary Origins and Diversification of the Mycorrhizal Mutualists.</title>
        <authorList>
            <consortium name="DOE Joint Genome Institute"/>
            <consortium name="Mycorrhizal Genomics Consortium"/>
            <person name="Kohler A."/>
            <person name="Kuo A."/>
            <person name="Nagy L.G."/>
            <person name="Floudas D."/>
            <person name="Copeland A."/>
            <person name="Barry K.W."/>
            <person name="Cichocki N."/>
            <person name="Veneault-Fourrey C."/>
            <person name="LaButti K."/>
            <person name="Lindquist E.A."/>
            <person name="Lipzen A."/>
            <person name="Lundell T."/>
            <person name="Morin E."/>
            <person name="Murat C."/>
            <person name="Riley R."/>
            <person name="Ohm R."/>
            <person name="Sun H."/>
            <person name="Tunlid A."/>
            <person name="Henrissat B."/>
            <person name="Grigoriev I.V."/>
            <person name="Hibbett D.S."/>
            <person name="Martin F."/>
        </authorList>
    </citation>
    <scope>NUCLEOTIDE SEQUENCE [LARGE SCALE GENOMIC DNA]</scope>
    <source>
        <strain evidence="3">Ve08.2h10</strain>
    </source>
</reference>
<name>A0A0D0D401_9AGAM</name>
<keyword evidence="3" id="KW-1185">Reference proteome</keyword>
<evidence type="ECO:0000256" key="1">
    <source>
        <dbReference type="SAM" id="MobiDB-lite"/>
    </source>
</evidence>
<dbReference type="SUPFAM" id="SSF47060">
    <property type="entry name" value="S15/NS1 RNA-binding domain"/>
    <property type="match status" value="1"/>
</dbReference>
<feature type="region of interest" description="Disordered" evidence="1">
    <location>
        <begin position="75"/>
        <end position="105"/>
    </location>
</feature>
<dbReference type="OrthoDB" id="441444at2759"/>
<sequence length="111" mass="12632">MKETEEAMEEELQKASMFAKFVNLQSANSRGLAQENRRRIIATFSTPRSEAQAALFTMQIRDLWSHLSEFRKDANNRRDLQTRSPARQGTPVSQTFASGSLRGSVDRELVI</sequence>
<dbReference type="HOGENOM" id="CLU_2159224_0_0_1"/>